<proteinExistence type="predicted"/>
<evidence type="ECO:0000313" key="2">
    <source>
        <dbReference type="EMBL" id="SES27293.1"/>
    </source>
</evidence>
<sequence length="285" mass="31834">MPTSHRGPSSATSLRTWILGRELRRIMTDAGHTNNDLARHLGWHPATLSRYVNGQRHIPPADLVHLLIACGHTHRTDRDQLLALAADHHTPRHWHDHHDTGLYANTLTDLEHDSTAITYYTPTSLPDIVHTPDYHHALLTASPLVPADTIPAHLATHHARRRLLTRTTPPAITVILSNLALFTAANREKVFPDQLHHLHTLASAPTISIRVLDLPALASPHLTTPFQLLTTTSRAKVLHLPTHTANLYTEEPHTVRIYESLLTDLARQSRPLGALADYRTQRIPA</sequence>
<gene>
    <name evidence="2" type="ORF">SAMN04487818_109238</name>
</gene>
<dbReference type="Pfam" id="PF19054">
    <property type="entry name" value="DUF5753"/>
    <property type="match status" value="1"/>
</dbReference>
<dbReference type="InterPro" id="IPR043917">
    <property type="entry name" value="DUF5753"/>
</dbReference>
<evidence type="ECO:0000259" key="1">
    <source>
        <dbReference type="Pfam" id="PF19054"/>
    </source>
</evidence>
<dbReference type="InterPro" id="IPR010982">
    <property type="entry name" value="Lambda_DNA-bd_dom_sf"/>
</dbReference>
<accession>A0A1H9W1A6</accession>
<dbReference type="AlphaFoldDB" id="A0A1H9W1A6"/>
<dbReference type="Pfam" id="PF13560">
    <property type="entry name" value="HTH_31"/>
    <property type="match status" value="1"/>
</dbReference>
<dbReference type="RefSeq" id="WP_092781810.1">
    <property type="nucleotide sequence ID" value="NZ_FOGI01000009.1"/>
</dbReference>
<dbReference type="SUPFAM" id="SSF47413">
    <property type="entry name" value="lambda repressor-like DNA-binding domains"/>
    <property type="match status" value="1"/>
</dbReference>
<dbReference type="CDD" id="cd00093">
    <property type="entry name" value="HTH_XRE"/>
    <property type="match status" value="1"/>
</dbReference>
<keyword evidence="3" id="KW-1185">Reference proteome</keyword>
<dbReference type="EMBL" id="FOGI01000009">
    <property type="protein sequence ID" value="SES27293.1"/>
    <property type="molecule type" value="Genomic_DNA"/>
</dbReference>
<protein>
    <submittedName>
        <fullName evidence="2">Helix-turn-helix domain-containing protein</fullName>
    </submittedName>
</protein>
<dbReference type="Gene3D" id="1.10.260.40">
    <property type="entry name" value="lambda repressor-like DNA-binding domains"/>
    <property type="match status" value="1"/>
</dbReference>
<reference evidence="3" key="1">
    <citation type="submission" date="2016-10" db="EMBL/GenBank/DDBJ databases">
        <authorList>
            <person name="Varghese N."/>
            <person name="Submissions S."/>
        </authorList>
    </citation>
    <scope>NUCLEOTIDE SEQUENCE [LARGE SCALE GENOMIC DNA]</scope>
    <source>
        <strain evidence="3">DSM 44260</strain>
    </source>
</reference>
<name>A0A1H9W1A6_9PSEU</name>
<evidence type="ECO:0000313" key="3">
    <source>
        <dbReference type="Proteomes" id="UP000199051"/>
    </source>
</evidence>
<dbReference type="STRING" id="155974.SAMN04487818_109238"/>
<organism evidence="2 3">
    <name type="scientific">Actinokineospora terrae</name>
    <dbReference type="NCBI Taxonomy" id="155974"/>
    <lineage>
        <taxon>Bacteria</taxon>
        <taxon>Bacillati</taxon>
        <taxon>Actinomycetota</taxon>
        <taxon>Actinomycetes</taxon>
        <taxon>Pseudonocardiales</taxon>
        <taxon>Pseudonocardiaceae</taxon>
        <taxon>Actinokineospora</taxon>
    </lineage>
</organism>
<feature type="domain" description="DUF5753" evidence="1">
    <location>
        <begin position="106"/>
        <end position="270"/>
    </location>
</feature>
<dbReference type="InterPro" id="IPR001387">
    <property type="entry name" value="Cro/C1-type_HTH"/>
</dbReference>
<dbReference type="Proteomes" id="UP000199051">
    <property type="component" value="Unassembled WGS sequence"/>
</dbReference>
<dbReference type="GO" id="GO:0003677">
    <property type="term" value="F:DNA binding"/>
    <property type="evidence" value="ECO:0007669"/>
    <property type="project" value="InterPro"/>
</dbReference>